<dbReference type="EMBL" id="LR798290">
    <property type="protein sequence ID" value="CAB5220514.1"/>
    <property type="molecule type" value="Genomic_DNA"/>
</dbReference>
<sequence length="73" mass="8213">MTDEWKPQTNPLLRIAIRLDADEPGIKYVKSMVLAVKVKDDVLSYLTINGLEISSKNRICAFAEAFVNGEWVS</sequence>
<name>A0A6J5T9B7_9CAUD</name>
<organism evidence="4">
    <name type="scientific">uncultured Caudovirales phage</name>
    <dbReference type="NCBI Taxonomy" id="2100421"/>
    <lineage>
        <taxon>Viruses</taxon>
        <taxon>Duplodnaviria</taxon>
        <taxon>Heunggongvirae</taxon>
        <taxon>Uroviricota</taxon>
        <taxon>Caudoviricetes</taxon>
        <taxon>Peduoviridae</taxon>
        <taxon>Maltschvirus</taxon>
        <taxon>Maltschvirus maltsch</taxon>
    </lineage>
</organism>
<evidence type="ECO:0000313" key="1">
    <source>
        <dbReference type="EMBL" id="CAB4145899.1"/>
    </source>
</evidence>
<gene>
    <name evidence="3" type="ORF">UFOVP1219_24</name>
    <name evidence="4" type="ORF">UFOVP1671_73</name>
    <name evidence="5" type="ORF">UFOVP358_34</name>
    <name evidence="1" type="ORF">UFOVP476_70</name>
    <name evidence="2" type="ORF">UFOVP986_5</name>
</gene>
<reference evidence="4" key="1">
    <citation type="submission" date="2020-05" db="EMBL/GenBank/DDBJ databases">
        <authorList>
            <person name="Chiriac C."/>
            <person name="Salcher M."/>
            <person name="Ghai R."/>
            <person name="Kavagutti S V."/>
        </authorList>
    </citation>
    <scope>NUCLEOTIDE SEQUENCE</scope>
</reference>
<evidence type="ECO:0000313" key="2">
    <source>
        <dbReference type="EMBL" id="CAB4176043.1"/>
    </source>
</evidence>
<dbReference type="EMBL" id="LR796931">
    <property type="protein sequence ID" value="CAB4176043.1"/>
    <property type="molecule type" value="Genomic_DNA"/>
</dbReference>
<protein>
    <submittedName>
        <fullName evidence="4">Uncharacterized protein</fullName>
    </submittedName>
</protein>
<evidence type="ECO:0000313" key="3">
    <source>
        <dbReference type="EMBL" id="CAB4191087.1"/>
    </source>
</evidence>
<accession>A0A6J5T9B7</accession>
<proteinExistence type="predicted"/>
<dbReference type="EMBL" id="LR796453">
    <property type="protein sequence ID" value="CAB4145899.1"/>
    <property type="molecule type" value="Genomic_DNA"/>
</dbReference>
<evidence type="ECO:0000313" key="4">
    <source>
        <dbReference type="EMBL" id="CAB4223434.1"/>
    </source>
</evidence>
<dbReference type="EMBL" id="LR797169">
    <property type="protein sequence ID" value="CAB4191087.1"/>
    <property type="molecule type" value="Genomic_DNA"/>
</dbReference>
<dbReference type="EMBL" id="LR797535">
    <property type="protein sequence ID" value="CAB4223434.1"/>
    <property type="molecule type" value="Genomic_DNA"/>
</dbReference>
<evidence type="ECO:0000313" key="5">
    <source>
        <dbReference type="EMBL" id="CAB5220514.1"/>
    </source>
</evidence>